<keyword evidence="7" id="KW-0067">ATP-binding</keyword>
<dbReference type="PANTHER" id="PTHR24421">
    <property type="entry name" value="NITRATE/NITRITE SENSOR PROTEIN NARX-RELATED"/>
    <property type="match status" value="1"/>
</dbReference>
<evidence type="ECO:0000256" key="7">
    <source>
        <dbReference type="ARBA" id="ARBA00022840"/>
    </source>
</evidence>
<dbReference type="RefSeq" id="WP_229752491.1">
    <property type="nucleotide sequence ID" value="NZ_BMHF01000001.1"/>
</dbReference>
<evidence type="ECO:0000256" key="8">
    <source>
        <dbReference type="ARBA" id="ARBA00023012"/>
    </source>
</evidence>
<evidence type="ECO:0000256" key="5">
    <source>
        <dbReference type="ARBA" id="ARBA00022741"/>
    </source>
</evidence>
<evidence type="ECO:0000256" key="4">
    <source>
        <dbReference type="ARBA" id="ARBA00022679"/>
    </source>
</evidence>
<proteinExistence type="predicted"/>
<evidence type="ECO:0000256" key="2">
    <source>
        <dbReference type="ARBA" id="ARBA00012438"/>
    </source>
</evidence>
<dbReference type="InterPro" id="IPR036890">
    <property type="entry name" value="HATPase_C_sf"/>
</dbReference>
<dbReference type="SUPFAM" id="SSF55874">
    <property type="entry name" value="ATPase domain of HSP90 chaperone/DNA topoisomerase II/histidine kinase"/>
    <property type="match status" value="1"/>
</dbReference>
<organism evidence="11 12">
    <name type="scientific">Paenibacillus physcomitrellae</name>
    <dbReference type="NCBI Taxonomy" id="1619311"/>
    <lineage>
        <taxon>Bacteria</taxon>
        <taxon>Bacillati</taxon>
        <taxon>Bacillota</taxon>
        <taxon>Bacilli</taxon>
        <taxon>Bacillales</taxon>
        <taxon>Paenibacillaceae</taxon>
        <taxon>Paenibacillus</taxon>
    </lineage>
</organism>
<dbReference type="Proteomes" id="UP000609323">
    <property type="component" value="Unassembled WGS sequence"/>
</dbReference>
<keyword evidence="12" id="KW-1185">Reference proteome</keyword>
<dbReference type="InterPro" id="IPR050482">
    <property type="entry name" value="Sensor_HK_TwoCompSys"/>
</dbReference>
<accession>A0ABQ1FNW0</accession>
<feature type="transmembrane region" description="Helical" evidence="9">
    <location>
        <begin position="7"/>
        <end position="25"/>
    </location>
</feature>
<dbReference type="Gene3D" id="1.20.5.1930">
    <property type="match status" value="1"/>
</dbReference>
<keyword evidence="9" id="KW-0812">Transmembrane</keyword>
<keyword evidence="8" id="KW-0902">Two-component regulatory system</keyword>
<evidence type="ECO:0000313" key="11">
    <source>
        <dbReference type="EMBL" id="GGA23959.1"/>
    </source>
</evidence>
<protein>
    <recommendedName>
        <fullName evidence="2">histidine kinase</fullName>
        <ecNumber evidence="2">2.7.13.3</ecNumber>
    </recommendedName>
</protein>
<evidence type="ECO:0000256" key="6">
    <source>
        <dbReference type="ARBA" id="ARBA00022777"/>
    </source>
</evidence>
<comment type="catalytic activity">
    <reaction evidence="1">
        <text>ATP + protein L-histidine = ADP + protein N-phospho-L-histidine.</text>
        <dbReference type="EC" id="2.7.13.3"/>
    </reaction>
</comment>
<dbReference type="CDD" id="cd16917">
    <property type="entry name" value="HATPase_UhpB-NarQ-NarX-like"/>
    <property type="match status" value="1"/>
</dbReference>
<dbReference type="EMBL" id="BMHF01000001">
    <property type="protein sequence ID" value="GGA23959.1"/>
    <property type="molecule type" value="Genomic_DNA"/>
</dbReference>
<dbReference type="EC" id="2.7.13.3" evidence="2"/>
<evidence type="ECO:0000313" key="12">
    <source>
        <dbReference type="Proteomes" id="UP000609323"/>
    </source>
</evidence>
<keyword evidence="9" id="KW-1133">Transmembrane helix</keyword>
<dbReference type="Gene3D" id="3.30.565.10">
    <property type="entry name" value="Histidine kinase-like ATPase, C-terminal domain"/>
    <property type="match status" value="1"/>
</dbReference>
<reference evidence="12" key="1">
    <citation type="journal article" date="2019" name="Int. J. Syst. Evol. Microbiol.">
        <title>The Global Catalogue of Microorganisms (GCM) 10K type strain sequencing project: providing services to taxonomists for standard genome sequencing and annotation.</title>
        <authorList>
            <consortium name="The Broad Institute Genomics Platform"/>
            <consortium name="The Broad Institute Genome Sequencing Center for Infectious Disease"/>
            <person name="Wu L."/>
            <person name="Ma J."/>
        </authorList>
    </citation>
    <scope>NUCLEOTIDE SEQUENCE [LARGE SCALE GENOMIC DNA]</scope>
    <source>
        <strain evidence="12">CGMCC 1.15044</strain>
    </source>
</reference>
<name>A0ABQ1FNW0_9BACL</name>
<comment type="caution">
    <text evidence="11">The sequence shown here is derived from an EMBL/GenBank/DDBJ whole genome shotgun (WGS) entry which is preliminary data.</text>
</comment>
<keyword evidence="6 11" id="KW-0418">Kinase</keyword>
<evidence type="ECO:0000256" key="9">
    <source>
        <dbReference type="SAM" id="Phobius"/>
    </source>
</evidence>
<sequence>MNSHKMMLEGWVIGSKLVLLGYVIWESYFRQNQTGGWAVFAYLVYICLVFAERVLKDRGARLVTALFTAAFLTLSSWLLEIPLLLLLPLSLIELGETFKPRGLSLLLLIAGAWLVPNRELPLYAAAAAISWLGYLIIREGGEKLVRQNSRNEELGADLQRLTRALSENREYARQSEYTIKLEERNRLSQRIHDEIGHSMAGALIQMEASKRLLTVNPEKAAELLGNAIHISKEGLEQIRLTLKDTKPRSEELGINRLRLFVDELAAKHSLSASLTYEGDLDVITPLQWKVIQDNAKEAVTNTIKYAEADKVQLHIQVLNRLVKSQISDNGIGAGQIVKGLGITGMEERTASLGGTLIVDGSDGFRVITLLPLEGKDSREFTHDGRS</sequence>
<keyword evidence="4" id="KW-0808">Transferase</keyword>
<feature type="transmembrane region" description="Helical" evidence="9">
    <location>
        <begin position="37"/>
        <end position="55"/>
    </location>
</feature>
<dbReference type="PANTHER" id="PTHR24421:SF10">
    <property type="entry name" value="NITRATE_NITRITE SENSOR PROTEIN NARQ"/>
    <property type="match status" value="1"/>
</dbReference>
<dbReference type="InterPro" id="IPR011712">
    <property type="entry name" value="Sig_transdc_His_kin_sub3_dim/P"/>
</dbReference>
<dbReference type="GO" id="GO:0016301">
    <property type="term" value="F:kinase activity"/>
    <property type="evidence" value="ECO:0007669"/>
    <property type="project" value="UniProtKB-KW"/>
</dbReference>
<keyword evidence="9" id="KW-0472">Membrane</keyword>
<evidence type="ECO:0000256" key="3">
    <source>
        <dbReference type="ARBA" id="ARBA00022553"/>
    </source>
</evidence>
<keyword evidence="3" id="KW-0597">Phosphoprotein</keyword>
<feature type="domain" description="Signal transduction histidine kinase subgroup 3 dimerisation and phosphoacceptor" evidence="10">
    <location>
        <begin position="183"/>
        <end position="248"/>
    </location>
</feature>
<gene>
    <name evidence="11" type="ORF">GCM10010917_05930</name>
</gene>
<dbReference type="Pfam" id="PF07730">
    <property type="entry name" value="HisKA_3"/>
    <property type="match status" value="1"/>
</dbReference>
<feature type="transmembrane region" description="Helical" evidence="9">
    <location>
        <begin position="62"/>
        <end position="86"/>
    </location>
</feature>
<evidence type="ECO:0000259" key="10">
    <source>
        <dbReference type="Pfam" id="PF07730"/>
    </source>
</evidence>
<keyword evidence="5" id="KW-0547">Nucleotide-binding</keyword>
<evidence type="ECO:0000256" key="1">
    <source>
        <dbReference type="ARBA" id="ARBA00000085"/>
    </source>
</evidence>